<protein>
    <submittedName>
        <fullName evidence="2">Uncharacterized protein</fullName>
    </submittedName>
</protein>
<evidence type="ECO:0000313" key="3">
    <source>
        <dbReference type="Proteomes" id="UP000826195"/>
    </source>
</evidence>
<accession>A0AAV7IAQ7</accession>
<evidence type="ECO:0000313" key="2">
    <source>
        <dbReference type="EMBL" id="KAH0547320.1"/>
    </source>
</evidence>
<dbReference type="AlphaFoldDB" id="A0AAV7IAQ7"/>
<organism evidence="2 3">
    <name type="scientific">Cotesia glomerata</name>
    <name type="common">Lepidopteran parasitic wasp</name>
    <name type="synonym">Apanteles glomeratus</name>
    <dbReference type="NCBI Taxonomy" id="32391"/>
    <lineage>
        <taxon>Eukaryota</taxon>
        <taxon>Metazoa</taxon>
        <taxon>Ecdysozoa</taxon>
        <taxon>Arthropoda</taxon>
        <taxon>Hexapoda</taxon>
        <taxon>Insecta</taxon>
        <taxon>Pterygota</taxon>
        <taxon>Neoptera</taxon>
        <taxon>Endopterygota</taxon>
        <taxon>Hymenoptera</taxon>
        <taxon>Apocrita</taxon>
        <taxon>Ichneumonoidea</taxon>
        <taxon>Braconidae</taxon>
        <taxon>Microgastrinae</taxon>
        <taxon>Cotesia</taxon>
    </lineage>
</organism>
<feature type="compositionally biased region" description="Low complexity" evidence="1">
    <location>
        <begin position="38"/>
        <end position="47"/>
    </location>
</feature>
<proteinExistence type="predicted"/>
<name>A0AAV7IAQ7_COTGL</name>
<comment type="caution">
    <text evidence="2">The sequence shown here is derived from an EMBL/GenBank/DDBJ whole genome shotgun (WGS) entry which is preliminary data.</text>
</comment>
<reference evidence="2 3" key="1">
    <citation type="journal article" date="2021" name="J. Hered.">
        <title>A chromosome-level genome assembly of the parasitoid wasp, Cotesia glomerata (Hymenoptera: Braconidae).</title>
        <authorList>
            <person name="Pinto B.J."/>
            <person name="Weis J.J."/>
            <person name="Gamble T."/>
            <person name="Ode P.J."/>
            <person name="Paul R."/>
            <person name="Zaspel J.M."/>
        </authorList>
    </citation>
    <scope>NUCLEOTIDE SEQUENCE [LARGE SCALE GENOMIC DNA]</scope>
    <source>
        <strain evidence="2">CgM1</strain>
    </source>
</reference>
<dbReference type="EMBL" id="JAHXZJ010002237">
    <property type="protein sequence ID" value="KAH0547320.1"/>
    <property type="molecule type" value="Genomic_DNA"/>
</dbReference>
<evidence type="ECO:0000256" key="1">
    <source>
        <dbReference type="SAM" id="MobiDB-lite"/>
    </source>
</evidence>
<feature type="region of interest" description="Disordered" evidence="1">
    <location>
        <begin position="30"/>
        <end position="63"/>
    </location>
</feature>
<keyword evidence="3" id="KW-1185">Reference proteome</keyword>
<dbReference type="Proteomes" id="UP000826195">
    <property type="component" value="Unassembled WGS sequence"/>
</dbReference>
<gene>
    <name evidence="2" type="ORF">KQX54_018668</name>
</gene>
<sequence>MVKAKGGGGRFIGNYIQLILSRQSRELRVGYGTSRGPTTTTTTTNTTISPGRSKGASEEPDTEEDGVIIQWVGSFKGKEAQLREKRVELAVGSRELQRVHNYVRMRTHMLYISGDVIFTPAWGWAPVAIGIRLIMILIPVISVCRPLYPLCRILDAGGVAVPMPSAFVISPEAMPSTSRPHMYLIL</sequence>